<dbReference type="AlphaFoldDB" id="A0AAN9XLR1"/>
<comment type="caution">
    <text evidence="4">The sequence shown here is derived from an EMBL/GenBank/DDBJ whole genome shotgun (WGS) entry which is preliminary data.</text>
</comment>
<gene>
    <name evidence="4" type="ORF">VNO78_18322</name>
</gene>
<comment type="subcellular location">
    <subcellularLocation>
        <location evidence="1">Secreted</location>
        <location evidence="1">Cell wall</location>
    </subcellularLocation>
</comment>
<dbReference type="PANTHER" id="PTHR31707">
    <property type="entry name" value="PECTINESTERASE"/>
    <property type="match status" value="1"/>
</dbReference>
<evidence type="ECO:0000313" key="5">
    <source>
        <dbReference type="Proteomes" id="UP001386955"/>
    </source>
</evidence>
<dbReference type="Gene3D" id="2.160.20.10">
    <property type="entry name" value="Single-stranded right-handed beta-helix, Pectin lyase-like"/>
    <property type="match status" value="1"/>
</dbReference>
<dbReference type="CDD" id="cd15798">
    <property type="entry name" value="PMEI-like_3"/>
    <property type="match status" value="1"/>
</dbReference>
<evidence type="ECO:0000313" key="4">
    <source>
        <dbReference type="EMBL" id="KAK7397155.1"/>
    </source>
</evidence>
<proteinExistence type="predicted"/>
<accession>A0AAN9XLR1</accession>
<sequence length="280" mass="31459">MPVIDNWILDLPQFLPPCAIWTIFFCLGIGVGSKCPLLTTEVGIPATLEMQRGICFCPFPHQVLHGYFGTMIELIRGRSMSSSKEFVSLVSKYLKSPSNFSNSTILALQDCHLLGDLNNAFWHKTLKKINFTNTLSSSEAEKFHTLLSATLTNYDTCLNSLRETTASPDDVLLTYLSNGTKCYSVSLAIFKRGWVDSANKERKLTETDYQRWERKVYELIRMRGRKLLELVPDNVVVSQRVVVKPDGSGNYTSINDAVAAAPNNTGWQRVFPDSRCGWSV</sequence>
<name>A0AAN9XLR1_PSOTE</name>
<keyword evidence="5" id="KW-1185">Reference proteome</keyword>
<dbReference type="InterPro" id="IPR035513">
    <property type="entry name" value="Invertase/methylesterase_inhib"/>
</dbReference>
<keyword evidence="2" id="KW-0134">Cell wall</keyword>
<evidence type="ECO:0000256" key="1">
    <source>
        <dbReference type="ARBA" id="ARBA00004191"/>
    </source>
</evidence>
<organism evidence="4 5">
    <name type="scientific">Psophocarpus tetragonolobus</name>
    <name type="common">Winged bean</name>
    <name type="synonym">Dolichos tetragonolobus</name>
    <dbReference type="NCBI Taxonomy" id="3891"/>
    <lineage>
        <taxon>Eukaryota</taxon>
        <taxon>Viridiplantae</taxon>
        <taxon>Streptophyta</taxon>
        <taxon>Embryophyta</taxon>
        <taxon>Tracheophyta</taxon>
        <taxon>Spermatophyta</taxon>
        <taxon>Magnoliopsida</taxon>
        <taxon>eudicotyledons</taxon>
        <taxon>Gunneridae</taxon>
        <taxon>Pentapetalae</taxon>
        <taxon>rosids</taxon>
        <taxon>fabids</taxon>
        <taxon>Fabales</taxon>
        <taxon>Fabaceae</taxon>
        <taxon>Papilionoideae</taxon>
        <taxon>50 kb inversion clade</taxon>
        <taxon>NPAAA clade</taxon>
        <taxon>indigoferoid/millettioid clade</taxon>
        <taxon>Phaseoleae</taxon>
        <taxon>Psophocarpus</taxon>
    </lineage>
</organism>
<dbReference type="SMART" id="SM00856">
    <property type="entry name" value="PMEI"/>
    <property type="match status" value="1"/>
</dbReference>
<evidence type="ECO:0000256" key="2">
    <source>
        <dbReference type="ARBA" id="ARBA00022512"/>
    </source>
</evidence>
<dbReference type="EMBL" id="JAYMYS010000004">
    <property type="protein sequence ID" value="KAK7397155.1"/>
    <property type="molecule type" value="Genomic_DNA"/>
</dbReference>
<dbReference type="InterPro" id="IPR006501">
    <property type="entry name" value="Pectinesterase_inhib_dom"/>
</dbReference>
<dbReference type="SUPFAM" id="SSF51126">
    <property type="entry name" value="Pectin lyase-like"/>
    <property type="match status" value="1"/>
</dbReference>
<dbReference type="SUPFAM" id="SSF101148">
    <property type="entry name" value="Plant invertase/pectin methylesterase inhibitor"/>
    <property type="match status" value="1"/>
</dbReference>
<evidence type="ECO:0000259" key="3">
    <source>
        <dbReference type="SMART" id="SM00856"/>
    </source>
</evidence>
<dbReference type="InterPro" id="IPR011050">
    <property type="entry name" value="Pectin_lyase_fold/virulence"/>
</dbReference>
<dbReference type="Proteomes" id="UP001386955">
    <property type="component" value="Unassembled WGS sequence"/>
</dbReference>
<dbReference type="GO" id="GO:0004857">
    <property type="term" value="F:enzyme inhibitor activity"/>
    <property type="evidence" value="ECO:0007669"/>
    <property type="project" value="InterPro"/>
</dbReference>
<dbReference type="InterPro" id="IPR012334">
    <property type="entry name" value="Pectin_lyas_fold"/>
</dbReference>
<feature type="domain" description="Pectinesterase inhibitor" evidence="3">
    <location>
        <begin position="46"/>
        <end position="189"/>
    </location>
</feature>
<reference evidence="4 5" key="1">
    <citation type="submission" date="2024-01" db="EMBL/GenBank/DDBJ databases">
        <title>The genomes of 5 underutilized Papilionoideae crops provide insights into root nodulation and disease resistanc.</title>
        <authorList>
            <person name="Jiang F."/>
        </authorList>
    </citation>
    <scope>NUCLEOTIDE SEQUENCE [LARGE SCALE GENOMIC DNA]</scope>
    <source>
        <strain evidence="4">DUOXIRENSHENG_FW03</strain>
        <tissue evidence="4">Leaves</tissue>
    </source>
</reference>
<protein>
    <recommendedName>
        <fullName evidence="3">Pectinesterase inhibitor domain-containing protein</fullName>
    </recommendedName>
</protein>
<dbReference type="Pfam" id="PF04043">
    <property type="entry name" value="PMEI"/>
    <property type="match status" value="1"/>
</dbReference>
<keyword evidence="2" id="KW-0964">Secreted</keyword>
<dbReference type="Gene3D" id="1.20.140.40">
    <property type="entry name" value="Invertase/pectin methylesterase inhibitor family protein"/>
    <property type="match status" value="1"/>
</dbReference>